<dbReference type="RefSeq" id="WP_035085841.1">
    <property type="nucleotide sequence ID" value="NZ_JQGC01000020.1"/>
</dbReference>
<proteinExistence type="predicted"/>
<sequence length="265" mass="27405">MYNTDFPANADLPSAGRLVRSTVIAGASALAILVTVVLPSEYGIDPTGFGRLTGLTTMGQIKMQLAEEAAADEALSAAVAAGTAIPSPAPLAASPDTQQLAARVDALESLVLELQPAQLPPVVAASETAPVPTAPVPVAPVPMQQAAAPATLPTPAPVAAPQWRDEVTFTLTPMEGTEYKLVMQAGAVATYEFVVDGGVINFDAHGEGEGQSLTYEEGRGVASDAGEMVPPVSGTHGWFFRNRGTEDVVVTLRTGGDYQELRKLI</sequence>
<gene>
    <name evidence="1" type="ORF">JP75_18985</name>
</gene>
<reference evidence="1 2" key="1">
    <citation type="submission" date="2014-08" db="EMBL/GenBank/DDBJ databases">
        <authorList>
            <person name="Hassan Y.I."/>
            <person name="Lepp D."/>
            <person name="Zhou T."/>
        </authorList>
    </citation>
    <scope>NUCLEOTIDE SEQUENCE [LARGE SCALE GENOMIC DNA]</scope>
    <source>
        <strain evidence="1 2">IFO13584</strain>
    </source>
</reference>
<dbReference type="STRING" id="46914.JP75_18985"/>
<dbReference type="Proteomes" id="UP000028981">
    <property type="component" value="Unassembled WGS sequence"/>
</dbReference>
<comment type="caution">
    <text evidence="1">The sequence shown here is derived from an EMBL/GenBank/DDBJ whole genome shotgun (WGS) entry which is preliminary data.</text>
</comment>
<keyword evidence="2" id="KW-1185">Reference proteome</keyword>
<protein>
    <submittedName>
        <fullName evidence="1">Membrane protein</fullName>
    </submittedName>
</protein>
<dbReference type="AlphaFoldDB" id="A0A087LYI7"/>
<accession>A0A087LYI7</accession>
<dbReference type="EMBL" id="JQGC01000020">
    <property type="protein sequence ID" value="KFL29690.1"/>
    <property type="molecule type" value="Genomic_DNA"/>
</dbReference>
<organism evidence="1 2">
    <name type="scientific">Devosia riboflavina</name>
    <dbReference type="NCBI Taxonomy" id="46914"/>
    <lineage>
        <taxon>Bacteria</taxon>
        <taxon>Pseudomonadati</taxon>
        <taxon>Pseudomonadota</taxon>
        <taxon>Alphaproteobacteria</taxon>
        <taxon>Hyphomicrobiales</taxon>
        <taxon>Devosiaceae</taxon>
        <taxon>Devosia</taxon>
    </lineage>
</organism>
<name>A0A087LYI7_9HYPH</name>
<evidence type="ECO:0000313" key="1">
    <source>
        <dbReference type="EMBL" id="KFL29690.1"/>
    </source>
</evidence>
<evidence type="ECO:0000313" key="2">
    <source>
        <dbReference type="Proteomes" id="UP000028981"/>
    </source>
</evidence>
<dbReference type="OrthoDB" id="952847at2"/>